<keyword evidence="3" id="KW-1185">Reference proteome</keyword>
<dbReference type="InterPro" id="IPR013783">
    <property type="entry name" value="Ig-like_fold"/>
</dbReference>
<dbReference type="Proteomes" id="UP000007648">
    <property type="component" value="Unassembled WGS sequence"/>
</dbReference>
<gene>
    <name evidence="2" type="primary">PTCRA</name>
</gene>
<dbReference type="SUPFAM" id="SSF48726">
    <property type="entry name" value="Immunoglobulin"/>
    <property type="match status" value="1"/>
</dbReference>
<reference evidence="2 3" key="1">
    <citation type="journal article" date="2011" name="Proc. Natl. Acad. Sci. U.S.A.">
        <title>Genetic diversity and population structure of the endangered marsupial Sarcophilus harrisii (Tasmanian devil).</title>
        <authorList>
            <person name="Miller W."/>
            <person name="Hayes V.M."/>
            <person name="Ratan A."/>
            <person name="Petersen D.C."/>
            <person name="Wittekindt N.E."/>
            <person name="Miller J."/>
            <person name="Walenz B."/>
            <person name="Knight J."/>
            <person name="Qi J."/>
            <person name="Zhao F."/>
            <person name="Wang Q."/>
            <person name="Bedoya-Reina O.C."/>
            <person name="Katiyar N."/>
            <person name="Tomsho L.P."/>
            <person name="Kasson L.M."/>
            <person name="Hardie R.A."/>
            <person name="Woodbridge P."/>
            <person name="Tindall E.A."/>
            <person name="Bertelsen M.F."/>
            <person name="Dixon D."/>
            <person name="Pyecroft S."/>
            <person name="Helgen K.M."/>
            <person name="Lesk A.M."/>
            <person name="Pringle T.H."/>
            <person name="Patterson N."/>
            <person name="Zhang Y."/>
            <person name="Kreiss A."/>
            <person name="Woods G.M."/>
            <person name="Jones M.E."/>
            <person name="Schuster S.C."/>
        </authorList>
    </citation>
    <scope>NUCLEOTIDE SEQUENCE [LARGE SCALE GENOMIC DNA]</scope>
</reference>
<evidence type="ECO:0000313" key="3">
    <source>
        <dbReference type="Proteomes" id="UP000007648"/>
    </source>
</evidence>
<dbReference type="GO" id="GO:0070242">
    <property type="term" value="P:thymocyte apoptotic process"/>
    <property type="evidence" value="ECO:0007669"/>
    <property type="project" value="Ensembl"/>
</dbReference>
<dbReference type="FunCoup" id="A0A7N4NXJ3">
    <property type="interactions" value="57"/>
</dbReference>
<reference evidence="2" key="3">
    <citation type="submission" date="2025-09" db="UniProtKB">
        <authorList>
            <consortium name="Ensembl"/>
        </authorList>
    </citation>
    <scope>IDENTIFICATION</scope>
</reference>
<dbReference type="RefSeq" id="XP_012404549.1">
    <property type="nucleotide sequence ID" value="XM_012549095.3"/>
</dbReference>
<proteinExistence type="predicted"/>
<dbReference type="InterPro" id="IPR027834">
    <property type="entry name" value="PTCRA"/>
</dbReference>
<accession>A0A7N4NXJ3</accession>
<dbReference type="Gene3D" id="2.60.40.10">
    <property type="entry name" value="Immunoglobulins"/>
    <property type="match status" value="1"/>
</dbReference>
<dbReference type="PANTHER" id="PTHR37866:SF1">
    <property type="entry name" value="PRE T-CELL ANTIGEN RECEPTOR ALPHA"/>
    <property type="match status" value="1"/>
</dbReference>
<feature type="chain" id="PRO_5029820918" evidence="1">
    <location>
        <begin position="19"/>
        <end position="195"/>
    </location>
</feature>
<reference evidence="2" key="2">
    <citation type="submission" date="2025-08" db="UniProtKB">
        <authorList>
            <consortium name="Ensembl"/>
        </authorList>
    </citation>
    <scope>IDENTIFICATION</scope>
</reference>
<keyword evidence="1" id="KW-0732">Signal</keyword>
<dbReference type="OrthoDB" id="8930604at2759"/>
<dbReference type="InParanoid" id="A0A7N4NXJ3"/>
<dbReference type="Ensembl" id="ENSSHAT00000041583.1">
    <property type="protein sequence ID" value="ENSSHAP00000029105.1"/>
    <property type="gene ID" value="ENSSHAG00000011401.2"/>
</dbReference>
<dbReference type="PANTHER" id="PTHR37866">
    <property type="entry name" value="PRE T-CELL ANTIGEN RECEPTOR ALPHA"/>
    <property type="match status" value="1"/>
</dbReference>
<evidence type="ECO:0000256" key="1">
    <source>
        <dbReference type="SAM" id="SignalP"/>
    </source>
</evidence>
<sequence>MAKPWLLLLLTLGTPALPTGMCTAPFPSMAPPLTQVVDGQQKTLVICLVLDISPSFADGSIWFSSGNGTTLDAFTYGPSPAGDGTWSSLAQLSLPAEELASWEPLVCHTGPGWQPQGPSTRPLQLSGEPKAEKCQQELTTGPYGLSQTLILGAIRLIFFKLLIFDVLMTCSHLWALRITTTHSNDLEVHPRGSRI</sequence>
<dbReference type="GeneTree" id="ENSGT00390000007712"/>
<evidence type="ECO:0000313" key="2">
    <source>
        <dbReference type="Ensembl" id="ENSSHAP00000029105.1"/>
    </source>
</evidence>
<dbReference type="AlphaFoldDB" id="A0A7N4NXJ3"/>
<feature type="signal peptide" evidence="1">
    <location>
        <begin position="1"/>
        <end position="18"/>
    </location>
</feature>
<organism evidence="2 3">
    <name type="scientific">Sarcophilus harrisii</name>
    <name type="common">Tasmanian devil</name>
    <name type="synonym">Sarcophilus laniarius</name>
    <dbReference type="NCBI Taxonomy" id="9305"/>
    <lineage>
        <taxon>Eukaryota</taxon>
        <taxon>Metazoa</taxon>
        <taxon>Chordata</taxon>
        <taxon>Craniata</taxon>
        <taxon>Vertebrata</taxon>
        <taxon>Euteleostomi</taxon>
        <taxon>Mammalia</taxon>
        <taxon>Metatheria</taxon>
        <taxon>Dasyuromorphia</taxon>
        <taxon>Dasyuridae</taxon>
        <taxon>Sarcophilus</taxon>
    </lineage>
</organism>
<dbReference type="InterPro" id="IPR036179">
    <property type="entry name" value="Ig-like_dom_sf"/>
</dbReference>
<dbReference type="GeneID" id="100930445"/>
<dbReference type="Pfam" id="PF15028">
    <property type="entry name" value="PTCRA"/>
    <property type="match status" value="1"/>
</dbReference>
<dbReference type="KEGG" id="shr:100930445"/>
<name>A0A7N4NXJ3_SARHA</name>
<protein>
    <submittedName>
        <fullName evidence="2">Pre T cell antigen receptor alpha</fullName>
    </submittedName>
</protein>
<dbReference type="GO" id="GO:0070244">
    <property type="term" value="P:negative regulation of thymocyte apoptotic process"/>
    <property type="evidence" value="ECO:0007669"/>
    <property type="project" value="Ensembl"/>
</dbReference>
<dbReference type="CTD" id="171558"/>